<protein>
    <recommendedName>
        <fullName evidence="4">Imelysin-like domain-containing protein</fullName>
    </recommendedName>
</protein>
<dbReference type="InterPro" id="IPR018976">
    <property type="entry name" value="Imelysin-like"/>
</dbReference>
<name>A0A327P5C1_9BACT</name>
<dbReference type="InterPro" id="IPR034984">
    <property type="entry name" value="Imelysin-like_IPPA"/>
</dbReference>
<evidence type="ECO:0000313" key="5">
    <source>
        <dbReference type="EMBL" id="RAI86751.1"/>
    </source>
</evidence>
<evidence type="ECO:0000256" key="2">
    <source>
        <dbReference type="ARBA" id="ARBA00022729"/>
    </source>
</evidence>
<evidence type="ECO:0000256" key="1">
    <source>
        <dbReference type="ARBA" id="ARBA00004196"/>
    </source>
</evidence>
<organism evidence="5 6">
    <name type="scientific">Algoriphagus yeomjeoni</name>
    <dbReference type="NCBI Taxonomy" id="291403"/>
    <lineage>
        <taxon>Bacteria</taxon>
        <taxon>Pseudomonadati</taxon>
        <taxon>Bacteroidota</taxon>
        <taxon>Cytophagia</taxon>
        <taxon>Cytophagales</taxon>
        <taxon>Cyclobacteriaceae</taxon>
        <taxon>Algoriphagus</taxon>
    </lineage>
</organism>
<dbReference type="GO" id="GO:0030313">
    <property type="term" value="C:cell envelope"/>
    <property type="evidence" value="ECO:0007669"/>
    <property type="project" value="UniProtKB-SubCell"/>
</dbReference>
<proteinExistence type="predicted"/>
<dbReference type="Pfam" id="PF09375">
    <property type="entry name" value="Peptidase_M75"/>
    <property type="match status" value="1"/>
</dbReference>
<feature type="domain" description="Imelysin-like" evidence="4">
    <location>
        <begin position="51"/>
        <end position="342"/>
    </location>
</feature>
<reference evidence="5 6" key="1">
    <citation type="submission" date="2018-06" db="EMBL/GenBank/DDBJ databases">
        <title>Genomic Encyclopedia of Archaeal and Bacterial Type Strains, Phase II (KMG-II): from individual species to whole genera.</title>
        <authorList>
            <person name="Goeker M."/>
        </authorList>
    </citation>
    <scope>NUCLEOTIDE SEQUENCE [LARGE SCALE GENOMIC DNA]</scope>
    <source>
        <strain evidence="5 6">DSM 23446</strain>
    </source>
</reference>
<dbReference type="EMBL" id="QLLK01000010">
    <property type="protein sequence ID" value="RAI86751.1"/>
    <property type="molecule type" value="Genomic_DNA"/>
</dbReference>
<dbReference type="Proteomes" id="UP000249610">
    <property type="component" value="Unassembled WGS sequence"/>
</dbReference>
<evidence type="ECO:0000259" key="4">
    <source>
        <dbReference type="Pfam" id="PF09375"/>
    </source>
</evidence>
<dbReference type="Gene3D" id="1.20.1420.20">
    <property type="entry name" value="M75 peptidase, HXXE motif"/>
    <property type="match status" value="1"/>
</dbReference>
<dbReference type="InterPro" id="IPR038352">
    <property type="entry name" value="Imelysin_sf"/>
</dbReference>
<evidence type="ECO:0000256" key="3">
    <source>
        <dbReference type="SAM" id="SignalP"/>
    </source>
</evidence>
<gene>
    <name evidence="5" type="ORF">LV83_03308</name>
</gene>
<accession>A0A327P5C1</accession>
<dbReference type="PROSITE" id="PS51257">
    <property type="entry name" value="PROKAR_LIPOPROTEIN"/>
    <property type="match status" value="1"/>
</dbReference>
<sequence length="376" mass="41900">MCCKHISSFGSMLMVTCLLGMLLSCVDNAEEKIEQTTARRPVLENLASTVIIPGYENLHSLLSKLDQSVKNFTAGPNAENLTSLRGDFMDAYAAWQKVSFLEFGPAFSQTLRAELNTFPTDNFSIDNAVQSGEFSFTGFSTQNRRGLPAMDYLLYGVADSDEGILEKYSTDSNAENRKQYLLTVSQLMLTKVDLVYNQWLPTGGNYQEEFIQSDGTDVGSSFGEMVNSMSQYLERFTRDARIGIPLGKRSQGVIIPRNVEAYYSSQSIPLFQEHVSGMKDYYHGKGGSQDSKGFYEFLQEIKAGEDERLAQRISDQFDLILSRLDQVPSPLAETIRTNPAPAEAAHVELQKLVILFKTEFSSALGVLITYQDNDGD</sequence>
<comment type="subcellular location">
    <subcellularLocation>
        <location evidence="1">Cell envelope</location>
    </subcellularLocation>
</comment>
<keyword evidence="6" id="KW-1185">Reference proteome</keyword>
<dbReference type="AlphaFoldDB" id="A0A327P5C1"/>
<evidence type="ECO:0000313" key="6">
    <source>
        <dbReference type="Proteomes" id="UP000249610"/>
    </source>
</evidence>
<dbReference type="CDD" id="cd14659">
    <property type="entry name" value="Imelysin-like_IPPA"/>
    <property type="match status" value="1"/>
</dbReference>
<keyword evidence="2 3" id="KW-0732">Signal</keyword>
<comment type="caution">
    <text evidence="5">The sequence shown here is derived from an EMBL/GenBank/DDBJ whole genome shotgun (WGS) entry which is preliminary data.</text>
</comment>
<feature type="chain" id="PRO_5016360595" description="Imelysin-like domain-containing protein" evidence="3">
    <location>
        <begin position="30"/>
        <end position="376"/>
    </location>
</feature>
<feature type="signal peptide" evidence="3">
    <location>
        <begin position="1"/>
        <end position="29"/>
    </location>
</feature>